<sequence>MKRYIILFLVITFIFPCTAQNLNNMKKPEKFNYKYYKSKLSPNTSYKEYTEEDGTIVCVSFEKDVNWIVTIKPLTFKKNAKMYYKNGFLDTEGDWFYCSNIRIGIWREYDKKGKLIKEENEDKKFENLKIKPKELLLWLEKEGWIDLTTGKGQQTSVSDGPFHINFMSRNNQNAKWFIHRKTIFGSEYIVIDAETGEVTSRENIYNRE</sequence>
<dbReference type="OrthoDB" id="1274094at2"/>
<evidence type="ECO:0000313" key="2">
    <source>
        <dbReference type="EMBL" id="SUC37949.1"/>
    </source>
</evidence>
<dbReference type="AlphaFoldDB" id="A0A379GAA7"/>
<organism evidence="2 3">
    <name type="scientific">Prevotella pallens</name>
    <dbReference type="NCBI Taxonomy" id="60133"/>
    <lineage>
        <taxon>Bacteria</taxon>
        <taxon>Pseudomonadati</taxon>
        <taxon>Bacteroidota</taxon>
        <taxon>Bacteroidia</taxon>
        <taxon>Bacteroidales</taxon>
        <taxon>Prevotellaceae</taxon>
        <taxon>Prevotella</taxon>
    </lineage>
</organism>
<reference evidence="2 3" key="1">
    <citation type="submission" date="2018-06" db="EMBL/GenBank/DDBJ databases">
        <authorList>
            <consortium name="Pathogen Informatics"/>
            <person name="Doyle S."/>
        </authorList>
    </citation>
    <scope>NUCLEOTIDE SEQUENCE [LARGE SCALE GENOMIC DNA]</scope>
    <source>
        <strain evidence="2 3">NCTC13043</strain>
    </source>
</reference>
<protein>
    <recommendedName>
        <fullName evidence="4">MORN repeat variant</fullName>
    </recommendedName>
</protein>
<evidence type="ECO:0008006" key="4">
    <source>
        <dbReference type="Google" id="ProtNLM"/>
    </source>
</evidence>
<dbReference type="Proteomes" id="UP000254235">
    <property type="component" value="Unassembled WGS sequence"/>
</dbReference>
<name>A0A379GAA7_9BACT</name>
<dbReference type="EMBL" id="UGTP01000005">
    <property type="protein sequence ID" value="SUC37949.1"/>
    <property type="molecule type" value="Genomic_DNA"/>
</dbReference>
<gene>
    <name evidence="2" type="ORF">NCTC13043_02448</name>
</gene>
<evidence type="ECO:0000313" key="3">
    <source>
        <dbReference type="Proteomes" id="UP000254235"/>
    </source>
</evidence>
<keyword evidence="1" id="KW-0732">Signal</keyword>
<accession>A0A379GAA7</accession>
<evidence type="ECO:0000256" key="1">
    <source>
        <dbReference type="SAM" id="SignalP"/>
    </source>
</evidence>
<proteinExistence type="predicted"/>
<feature type="signal peptide" evidence="1">
    <location>
        <begin position="1"/>
        <end position="19"/>
    </location>
</feature>
<feature type="chain" id="PRO_5016747714" description="MORN repeat variant" evidence="1">
    <location>
        <begin position="20"/>
        <end position="208"/>
    </location>
</feature>